<dbReference type="Pfam" id="PF00646">
    <property type="entry name" value="F-box"/>
    <property type="match status" value="1"/>
</dbReference>
<evidence type="ECO:0000313" key="2">
    <source>
        <dbReference type="EMBL" id="KAK7047106.1"/>
    </source>
</evidence>
<proteinExistence type="predicted"/>
<reference evidence="2 3" key="1">
    <citation type="submission" date="2024-01" db="EMBL/GenBank/DDBJ databases">
        <title>A draft genome for a cacao thread blight-causing isolate of Paramarasmius palmivorus.</title>
        <authorList>
            <person name="Baruah I.K."/>
            <person name="Bukari Y."/>
            <person name="Amoako-Attah I."/>
            <person name="Meinhardt L.W."/>
            <person name="Bailey B.A."/>
            <person name="Cohen S.P."/>
        </authorList>
    </citation>
    <scope>NUCLEOTIDE SEQUENCE [LARGE SCALE GENOMIC DNA]</scope>
    <source>
        <strain evidence="2 3">GH-12</strain>
    </source>
</reference>
<dbReference type="PROSITE" id="PS50181">
    <property type="entry name" value="FBOX"/>
    <property type="match status" value="1"/>
</dbReference>
<dbReference type="AlphaFoldDB" id="A0AAW0D465"/>
<organism evidence="2 3">
    <name type="scientific">Paramarasmius palmivorus</name>
    <dbReference type="NCBI Taxonomy" id="297713"/>
    <lineage>
        <taxon>Eukaryota</taxon>
        <taxon>Fungi</taxon>
        <taxon>Dikarya</taxon>
        <taxon>Basidiomycota</taxon>
        <taxon>Agaricomycotina</taxon>
        <taxon>Agaricomycetes</taxon>
        <taxon>Agaricomycetidae</taxon>
        <taxon>Agaricales</taxon>
        <taxon>Marasmiineae</taxon>
        <taxon>Marasmiaceae</taxon>
        <taxon>Paramarasmius</taxon>
    </lineage>
</organism>
<keyword evidence="3" id="KW-1185">Reference proteome</keyword>
<gene>
    <name evidence="2" type="ORF">VNI00_006771</name>
</gene>
<comment type="caution">
    <text evidence="2">The sequence shown here is derived from an EMBL/GenBank/DDBJ whole genome shotgun (WGS) entry which is preliminary data.</text>
</comment>
<protein>
    <recommendedName>
        <fullName evidence="1">F-box domain-containing protein</fullName>
    </recommendedName>
</protein>
<evidence type="ECO:0000313" key="3">
    <source>
        <dbReference type="Proteomes" id="UP001383192"/>
    </source>
</evidence>
<feature type="domain" description="F-box" evidence="1">
    <location>
        <begin position="539"/>
        <end position="584"/>
    </location>
</feature>
<dbReference type="Proteomes" id="UP001383192">
    <property type="component" value="Unassembled WGS sequence"/>
</dbReference>
<dbReference type="InterPro" id="IPR001810">
    <property type="entry name" value="F-box_dom"/>
</dbReference>
<evidence type="ECO:0000259" key="1">
    <source>
        <dbReference type="PROSITE" id="PS50181"/>
    </source>
</evidence>
<dbReference type="EMBL" id="JAYKXP010000021">
    <property type="protein sequence ID" value="KAK7047106.1"/>
    <property type="molecule type" value="Genomic_DNA"/>
</dbReference>
<accession>A0AAW0D465</accession>
<sequence>MAIMQDLADELLEYVAENLGKKDMKALRLVNKNFCSVVTPLLFISGTFGGFQVHGKETLITYLEEMASDVAGTRGSFSPHFRKLQIVGVVSLDDIDNGHTVQNLLFAALRRFTRLRTLTLDVIQENPSWLYPVVVDAASGMQSLSDISFLPTNEMHPRHPPLTLQTLQGLRSFCFASGLIRDLHHAQQSIFLPIQRLLSQPYATAITRLSLFFRIAGTLNSPNLDSIFPPEPAHYLEFKQLQIRGFTTRLSPAIQCHFHHLTHLSIAISGPDQPMPNGYRSLWDHLRIAHIHVKFLYVALTDRASTGDLMRYLSSYSGLREFHLRQDSVLGVLSLEQARDAIYRDVLPQHSSTLRMLALPNLTEGWGFVDHCRQPLEEYGENIEILHLSVDFPGVLHSGVPNTSLVTLLNTVANLPKLRKVFVDVFDSQEMMQHRPYRLDPNQQCHAYLRTVKLDPPTKPRLCRQPLVLQRNHHGSSIEHYAFRLTTAVPPCHIGAPGFNGLLAGQIGVFEHVLGSFSRNRAVASETTSTCSSTINILYNLMPDLPNELIESIIEDISKKDLKTLRLVNKNFCSAVTPLLFARCIFGGFKTDGRDALVTYLKEMASDTEGTRGSLSPYVRELMIFGLLGVLPSDEDINSKHNYIRDLLFAALRRFTGLRKMA</sequence>
<name>A0AAW0D465_9AGAR</name>
<dbReference type="SMART" id="SM00256">
    <property type="entry name" value="FBOX"/>
    <property type="match status" value="2"/>
</dbReference>